<feature type="signal peptide" evidence="2">
    <location>
        <begin position="1"/>
        <end position="18"/>
    </location>
</feature>
<evidence type="ECO:0000313" key="3">
    <source>
        <dbReference type="EMBL" id="GIY76903.1"/>
    </source>
</evidence>
<organism evidence="3 4">
    <name type="scientific">Caerostris darwini</name>
    <dbReference type="NCBI Taxonomy" id="1538125"/>
    <lineage>
        <taxon>Eukaryota</taxon>
        <taxon>Metazoa</taxon>
        <taxon>Ecdysozoa</taxon>
        <taxon>Arthropoda</taxon>
        <taxon>Chelicerata</taxon>
        <taxon>Arachnida</taxon>
        <taxon>Araneae</taxon>
        <taxon>Araneomorphae</taxon>
        <taxon>Entelegynae</taxon>
        <taxon>Araneoidea</taxon>
        <taxon>Araneidae</taxon>
        <taxon>Caerostris</taxon>
    </lineage>
</organism>
<evidence type="ECO:0000313" key="4">
    <source>
        <dbReference type="Proteomes" id="UP001054837"/>
    </source>
</evidence>
<evidence type="ECO:0000256" key="1">
    <source>
        <dbReference type="SAM" id="MobiDB-lite"/>
    </source>
</evidence>
<proteinExistence type="predicted"/>
<keyword evidence="4" id="KW-1185">Reference proteome</keyword>
<feature type="compositionally biased region" description="Basic and acidic residues" evidence="1">
    <location>
        <begin position="28"/>
        <end position="37"/>
    </location>
</feature>
<dbReference type="AlphaFoldDB" id="A0AAV4W3T9"/>
<feature type="chain" id="PRO_5043506681" evidence="2">
    <location>
        <begin position="19"/>
        <end position="129"/>
    </location>
</feature>
<dbReference type="EMBL" id="BPLQ01014061">
    <property type="protein sequence ID" value="GIY76903.1"/>
    <property type="molecule type" value="Genomic_DNA"/>
</dbReference>
<reference evidence="3 4" key="1">
    <citation type="submission" date="2021-06" db="EMBL/GenBank/DDBJ databases">
        <title>Caerostris darwini draft genome.</title>
        <authorList>
            <person name="Kono N."/>
            <person name="Arakawa K."/>
        </authorList>
    </citation>
    <scope>NUCLEOTIDE SEQUENCE [LARGE SCALE GENOMIC DNA]</scope>
</reference>
<keyword evidence="2" id="KW-0732">Signal</keyword>
<comment type="caution">
    <text evidence="3">The sequence shown here is derived from an EMBL/GenBank/DDBJ whole genome shotgun (WGS) entry which is preliminary data.</text>
</comment>
<accession>A0AAV4W3T9</accession>
<evidence type="ECO:0000256" key="2">
    <source>
        <dbReference type="SAM" id="SignalP"/>
    </source>
</evidence>
<sequence length="129" mass="14576">MLSLYSILLSAALFLTASFPHYLDKKKECSSTPKEHSPPVTSSLVGPRNHLSILLRSHTRASNAKKDPSKVTESFFALLWRSSSYYFSGWETTLDIYRSFGTVKRKTGHIFGASNDSNDLLTWIDMKIQ</sequence>
<gene>
    <name evidence="3" type="ORF">CDAR_104771</name>
</gene>
<protein>
    <submittedName>
        <fullName evidence="3">Uncharacterized protein</fullName>
    </submittedName>
</protein>
<feature type="region of interest" description="Disordered" evidence="1">
    <location>
        <begin position="28"/>
        <end position="47"/>
    </location>
</feature>
<name>A0AAV4W3T9_9ARAC</name>
<dbReference type="Proteomes" id="UP001054837">
    <property type="component" value="Unassembled WGS sequence"/>
</dbReference>